<dbReference type="Pfam" id="PF14223">
    <property type="entry name" value="Retrotran_gag_2"/>
    <property type="match status" value="1"/>
</dbReference>
<dbReference type="EMBL" id="JAAWWB010000031">
    <property type="protein sequence ID" value="KAG6745368.1"/>
    <property type="molecule type" value="Genomic_DNA"/>
</dbReference>
<protein>
    <recommendedName>
        <fullName evidence="4">Retrotransposon Copia-like N-terminal domain-containing protein</fullName>
    </recommendedName>
</protein>
<dbReference type="PANTHER" id="PTHR47481:SF43">
    <property type="entry name" value="RETROTRANSPOSON COPIA-LIKE N-TERMINAL DOMAIN-CONTAINING PROTEIN"/>
    <property type="match status" value="1"/>
</dbReference>
<accession>A0A8X7YB65</accession>
<organism evidence="2 3">
    <name type="scientific">Populus tomentosa</name>
    <name type="common">Chinese white poplar</name>
    <dbReference type="NCBI Taxonomy" id="118781"/>
    <lineage>
        <taxon>Eukaryota</taxon>
        <taxon>Viridiplantae</taxon>
        <taxon>Streptophyta</taxon>
        <taxon>Embryophyta</taxon>
        <taxon>Tracheophyta</taxon>
        <taxon>Spermatophyta</taxon>
        <taxon>Magnoliopsida</taxon>
        <taxon>eudicotyledons</taxon>
        <taxon>Gunneridae</taxon>
        <taxon>Pentapetalae</taxon>
        <taxon>rosids</taxon>
        <taxon>fabids</taxon>
        <taxon>Malpighiales</taxon>
        <taxon>Salicaceae</taxon>
        <taxon>Saliceae</taxon>
        <taxon>Populus</taxon>
    </lineage>
</organism>
<gene>
    <name evidence="2" type="ORF">POTOM_052033</name>
</gene>
<reference evidence="2" key="1">
    <citation type="journal article" date="2020" name="bioRxiv">
        <title>Hybrid origin of Populus tomentosa Carr. identified through genome sequencing and phylogenomic analysis.</title>
        <authorList>
            <person name="An X."/>
            <person name="Gao K."/>
            <person name="Chen Z."/>
            <person name="Li J."/>
            <person name="Yang X."/>
            <person name="Yang X."/>
            <person name="Zhou J."/>
            <person name="Guo T."/>
            <person name="Zhao T."/>
            <person name="Huang S."/>
            <person name="Miao D."/>
            <person name="Khan W.U."/>
            <person name="Rao P."/>
            <person name="Ye M."/>
            <person name="Lei B."/>
            <person name="Liao W."/>
            <person name="Wang J."/>
            <person name="Ji L."/>
            <person name="Li Y."/>
            <person name="Guo B."/>
            <person name="Mustafa N.S."/>
            <person name="Li S."/>
            <person name="Yun Q."/>
            <person name="Keller S.R."/>
            <person name="Mao J."/>
            <person name="Zhang R."/>
            <person name="Strauss S.H."/>
        </authorList>
    </citation>
    <scope>NUCLEOTIDE SEQUENCE</scope>
    <source>
        <strain evidence="2">GM15</strain>
        <tissue evidence="2">Leaf</tissue>
    </source>
</reference>
<feature type="compositionally biased region" description="Polar residues" evidence="1">
    <location>
        <begin position="192"/>
        <end position="206"/>
    </location>
</feature>
<dbReference type="Proteomes" id="UP000886885">
    <property type="component" value="Chromosome 16A"/>
</dbReference>
<dbReference type="OrthoDB" id="1713529at2759"/>
<proteinExistence type="predicted"/>
<evidence type="ECO:0000313" key="3">
    <source>
        <dbReference type="Proteomes" id="UP000886885"/>
    </source>
</evidence>
<evidence type="ECO:0000313" key="2">
    <source>
        <dbReference type="EMBL" id="KAG6745368.1"/>
    </source>
</evidence>
<feature type="region of interest" description="Disordered" evidence="1">
    <location>
        <begin position="192"/>
        <end position="236"/>
    </location>
</feature>
<name>A0A8X7YB65_POPTO</name>
<comment type="caution">
    <text evidence="2">The sequence shown here is derived from an EMBL/GenBank/DDBJ whole genome shotgun (WGS) entry which is preliminary data.</text>
</comment>
<dbReference type="PANTHER" id="PTHR47481">
    <property type="match status" value="1"/>
</dbReference>
<keyword evidence="3" id="KW-1185">Reference proteome</keyword>
<evidence type="ECO:0000256" key="1">
    <source>
        <dbReference type="SAM" id="MobiDB-lite"/>
    </source>
</evidence>
<evidence type="ECO:0008006" key="4">
    <source>
        <dbReference type="Google" id="ProtNLM"/>
    </source>
</evidence>
<dbReference type="AlphaFoldDB" id="A0A8X7YB65"/>
<sequence>MTPTSSSSVCVVSSNLPISLAVLTNNFSTHLNADNYLLWHDQITPFLICNDLYSHIDGIDPPPSKTILIDGTTSPNPEYACWFKIDQLVVGGIKNTLSSTTCAEVLGKNVAKDVWDTLETLFHQQTLSRADILHDTLLDTYKNDMSIEAYLAKIKGIADQLAAINQSVLDKLERIRGHATPSLASLSHHALTAQQHHQSFRNTNHGNFCRPNRPKQGPFSQHFGGSSASILGQYPTHPSPPPVDFSNKSFSNSLHHGKPRFSTGYNAGNRSQFGRSRYRGRCQICKQEGHSASNCTYRYIRPDSHNTDNLSTPFVGIHVSDSPSPAKNSPDYVSPLWLGDTGATNHMASHADLVQQPLPLNGPSGVYVGNGDSLCISHIGNSSINLDNNCVFACFPWGYVIKDLATGVILLKGPVKDNLYPIPAHALSTSLRTFSCNNATFIAHTTKATSYSTWHRRLAHLLLFCPSLLPPFVLHWISLQFHCLPLPQFR</sequence>